<dbReference type="InterPro" id="IPR006664">
    <property type="entry name" value="OMP_bac"/>
</dbReference>
<evidence type="ECO:0000256" key="3">
    <source>
        <dbReference type="ARBA" id="ARBA00022452"/>
    </source>
</evidence>
<dbReference type="InterPro" id="IPR027385">
    <property type="entry name" value="Beta-barrel_OMP"/>
</dbReference>
<dbReference type="SUPFAM" id="SSF103647">
    <property type="entry name" value="TSP type-3 repeat"/>
    <property type="match status" value="1"/>
</dbReference>
<dbReference type="InterPro" id="IPR028974">
    <property type="entry name" value="TSP_type-3_rpt"/>
</dbReference>
<proteinExistence type="predicted"/>
<gene>
    <name evidence="13" type="ORF">AZF00_18190</name>
</gene>
<evidence type="ECO:0000259" key="12">
    <source>
        <dbReference type="PROSITE" id="PS51123"/>
    </source>
</evidence>
<comment type="subcellular location">
    <subcellularLocation>
        <location evidence="1">Cell outer membrane</location>
        <topology evidence="1">Multi-pass membrane protein</topology>
    </subcellularLocation>
</comment>
<organism evidence="13 14">
    <name type="scientific">Zhongshania aliphaticivorans</name>
    <dbReference type="NCBI Taxonomy" id="1470434"/>
    <lineage>
        <taxon>Bacteria</taxon>
        <taxon>Pseudomonadati</taxon>
        <taxon>Pseudomonadota</taxon>
        <taxon>Gammaproteobacteria</taxon>
        <taxon>Cellvibrionales</taxon>
        <taxon>Spongiibacteraceae</taxon>
        <taxon>Zhongshania</taxon>
    </lineage>
</organism>
<keyword evidence="2" id="KW-0813">Transport</keyword>
<dbReference type="Pfam" id="PF02412">
    <property type="entry name" value="TSP_3"/>
    <property type="match status" value="2"/>
</dbReference>
<keyword evidence="3" id="KW-1134">Transmembrane beta strand</keyword>
<evidence type="ECO:0000256" key="2">
    <source>
        <dbReference type="ARBA" id="ARBA00022448"/>
    </source>
</evidence>
<evidence type="ECO:0000313" key="14">
    <source>
        <dbReference type="Proteomes" id="UP000074119"/>
    </source>
</evidence>
<evidence type="ECO:0000256" key="8">
    <source>
        <dbReference type="ARBA" id="ARBA00023136"/>
    </source>
</evidence>
<protein>
    <recommendedName>
        <fullName evidence="12">OmpA-like domain-containing protein</fullName>
    </recommendedName>
</protein>
<keyword evidence="8 10" id="KW-0472">Membrane</keyword>
<evidence type="ECO:0000313" key="13">
    <source>
        <dbReference type="EMBL" id="AMO70113.1"/>
    </source>
</evidence>
<dbReference type="STRING" id="1470434.AZF00_18190"/>
<feature type="signal peptide" evidence="11">
    <location>
        <begin position="1"/>
        <end position="22"/>
    </location>
</feature>
<dbReference type="InterPro" id="IPR036737">
    <property type="entry name" value="OmpA-like_sf"/>
</dbReference>
<dbReference type="Gene3D" id="4.10.1080.10">
    <property type="entry name" value="TSP type-3 repeat"/>
    <property type="match status" value="1"/>
</dbReference>
<dbReference type="CDD" id="cd07185">
    <property type="entry name" value="OmpA_C-like"/>
    <property type="match status" value="1"/>
</dbReference>
<dbReference type="GO" id="GO:0005509">
    <property type="term" value="F:calcium ion binding"/>
    <property type="evidence" value="ECO:0007669"/>
    <property type="project" value="InterPro"/>
</dbReference>
<evidence type="ECO:0000256" key="7">
    <source>
        <dbReference type="ARBA" id="ARBA00023114"/>
    </source>
</evidence>
<dbReference type="GO" id="GO:0007155">
    <property type="term" value="P:cell adhesion"/>
    <property type="evidence" value="ECO:0007669"/>
    <property type="project" value="InterPro"/>
</dbReference>
<dbReference type="Proteomes" id="UP000074119">
    <property type="component" value="Chromosome"/>
</dbReference>
<name>A0A127MA36_9GAMM</name>
<keyword evidence="6" id="KW-0406">Ion transport</keyword>
<dbReference type="PANTHER" id="PTHR30329:SF21">
    <property type="entry name" value="LIPOPROTEIN YIAD-RELATED"/>
    <property type="match status" value="1"/>
</dbReference>
<keyword evidence="5 11" id="KW-0732">Signal</keyword>
<keyword evidence="9" id="KW-0998">Cell outer membrane</keyword>
<keyword evidence="4" id="KW-0812">Transmembrane</keyword>
<dbReference type="PRINTS" id="PR01023">
    <property type="entry name" value="NAFLGMOTY"/>
</dbReference>
<dbReference type="GO" id="GO:0006811">
    <property type="term" value="P:monoatomic ion transport"/>
    <property type="evidence" value="ECO:0007669"/>
    <property type="project" value="UniProtKB-KW"/>
</dbReference>
<dbReference type="EMBL" id="CP014544">
    <property type="protein sequence ID" value="AMO70113.1"/>
    <property type="molecule type" value="Genomic_DNA"/>
</dbReference>
<dbReference type="Gene3D" id="2.40.160.20">
    <property type="match status" value="1"/>
</dbReference>
<dbReference type="GO" id="GO:0015288">
    <property type="term" value="F:porin activity"/>
    <property type="evidence" value="ECO:0007669"/>
    <property type="project" value="UniProtKB-KW"/>
</dbReference>
<feature type="chain" id="PRO_5007275221" description="OmpA-like domain-containing protein" evidence="11">
    <location>
        <begin position="23"/>
        <end position="430"/>
    </location>
</feature>
<dbReference type="PROSITE" id="PS51123">
    <property type="entry name" value="OMPA_2"/>
    <property type="match status" value="1"/>
</dbReference>
<dbReference type="InterPro" id="IPR006665">
    <property type="entry name" value="OmpA-like"/>
</dbReference>
<dbReference type="GO" id="GO:0046930">
    <property type="term" value="C:pore complex"/>
    <property type="evidence" value="ECO:0007669"/>
    <property type="project" value="UniProtKB-KW"/>
</dbReference>
<dbReference type="KEGG" id="zal:AZF00_18190"/>
<dbReference type="PANTHER" id="PTHR30329">
    <property type="entry name" value="STATOR ELEMENT OF FLAGELLAR MOTOR COMPLEX"/>
    <property type="match status" value="1"/>
</dbReference>
<dbReference type="SUPFAM" id="SSF56925">
    <property type="entry name" value="OMPA-like"/>
    <property type="match status" value="1"/>
</dbReference>
<dbReference type="InterPro" id="IPR011250">
    <property type="entry name" value="OMP/PagP_B-barrel"/>
</dbReference>
<dbReference type="Pfam" id="PF13505">
    <property type="entry name" value="OMP_b-brl"/>
    <property type="match status" value="1"/>
</dbReference>
<evidence type="ECO:0000256" key="11">
    <source>
        <dbReference type="SAM" id="SignalP"/>
    </source>
</evidence>
<sequence>MSVQKHSYWQGLALFASFLPFACDATEANGHYYLKAGLGGSWPSGTAEAYANSASDSSSVLFPASPNTNSYPLDQSGGDNYHIAAGLSFADDWRLETGYLSERGRLRGGSAAEPINVELAQHALSVSLWRDFSLMSPRFRPYVGAGLGGLQSRLAGASHQQWTLFTGAGVGLALTPQWQLDMSYQYTIGEDAQLKTAETRFTIPQDGGRWQMGLRYHFAPTTEPSIRDRDGDGIADEDDRCPETLRGAVVDMYGCADSDGDGIIDSLDRCPNTPAENEVDSNGCMDSDNDGVKNSADQCPNSAPGERVLRNGCAARQSVGLESIRFGLGETELNADAKVRLSEVSAVMLASPQYRLAVQGHSDDSGDADANYRLSRARARAVGKALVGLGVAAERIEIQAFGANMPVADNSTSAGRALNRRVSLRVIRPK</sequence>
<reference evidence="13 14" key="1">
    <citation type="submission" date="2015-12" db="EMBL/GenBank/DDBJ databases">
        <authorList>
            <person name="Shamseldin A."/>
            <person name="Moawad H."/>
            <person name="Abd El-Rahim W.M."/>
            <person name="Sadowsky M.J."/>
        </authorList>
    </citation>
    <scope>NUCLEOTIDE SEQUENCE [LARGE SCALE GENOMIC DNA]</scope>
    <source>
        <strain evidence="13 14">SM2</strain>
    </source>
</reference>
<evidence type="ECO:0000256" key="6">
    <source>
        <dbReference type="ARBA" id="ARBA00023065"/>
    </source>
</evidence>
<evidence type="ECO:0000256" key="5">
    <source>
        <dbReference type="ARBA" id="ARBA00022729"/>
    </source>
</evidence>
<evidence type="ECO:0000256" key="9">
    <source>
        <dbReference type="ARBA" id="ARBA00023237"/>
    </source>
</evidence>
<dbReference type="InterPro" id="IPR003367">
    <property type="entry name" value="Thrombospondin_3-like_rpt"/>
</dbReference>
<evidence type="ECO:0000256" key="1">
    <source>
        <dbReference type="ARBA" id="ARBA00004571"/>
    </source>
</evidence>
<keyword evidence="7" id="KW-0626">Porin</keyword>
<dbReference type="GO" id="GO:0009279">
    <property type="term" value="C:cell outer membrane"/>
    <property type="evidence" value="ECO:0007669"/>
    <property type="project" value="UniProtKB-SubCell"/>
</dbReference>
<dbReference type="Pfam" id="PF00691">
    <property type="entry name" value="OmpA"/>
    <property type="match status" value="1"/>
</dbReference>
<dbReference type="Gene3D" id="3.30.1330.60">
    <property type="entry name" value="OmpA-like domain"/>
    <property type="match status" value="1"/>
</dbReference>
<accession>A0A127MA36</accession>
<dbReference type="InterPro" id="IPR050330">
    <property type="entry name" value="Bact_OuterMem_StrucFunc"/>
</dbReference>
<dbReference type="SUPFAM" id="SSF103088">
    <property type="entry name" value="OmpA-like"/>
    <property type="match status" value="1"/>
</dbReference>
<evidence type="ECO:0000256" key="4">
    <source>
        <dbReference type="ARBA" id="ARBA00022692"/>
    </source>
</evidence>
<dbReference type="AlphaFoldDB" id="A0A127MA36"/>
<feature type="domain" description="OmpA-like" evidence="12">
    <location>
        <begin position="313"/>
        <end position="430"/>
    </location>
</feature>
<evidence type="ECO:0000256" key="10">
    <source>
        <dbReference type="PROSITE-ProRule" id="PRU00473"/>
    </source>
</evidence>
<dbReference type="PRINTS" id="PR01021">
    <property type="entry name" value="OMPADOMAIN"/>
</dbReference>